<dbReference type="PANTHER" id="PTHR23088">
    <property type="entry name" value="NITRILASE-RELATED"/>
    <property type="match status" value="1"/>
</dbReference>
<evidence type="ECO:0000259" key="5">
    <source>
        <dbReference type="PROSITE" id="PS50263"/>
    </source>
</evidence>
<dbReference type="InterPro" id="IPR003010">
    <property type="entry name" value="C-N_Hydrolase"/>
</dbReference>
<evidence type="ECO:0000256" key="2">
    <source>
        <dbReference type="ARBA" id="ARBA00039118"/>
    </source>
</evidence>
<comment type="catalytic activity">
    <reaction evidence="4">
        <text>2-oxosuccinamate + H2O = oxaloacetate + NH4(+)</text>
        <dbReference type="Rhea" id="RHEA:59412"/>
        <dbReference type="ChEBI" id="CHEBI:15377"/>
        <dbReference type="ChEBI" id="CHEBI:16452"/>
        <dbReference type="ChEBI" id="CHEBI:28938"/>
        <dbReference type="ChEBI" id="CHEBI:57735"/>
        <dbReference type="EC" id="3.5.1.3"/>
    </reaction>
    <physiologicalReaction direction="left-to-right" evidence="4">
        <dbReference type="Rhea" id="RHEA:59413"/>
    </physiologicalReaction>
</comment>
<dbReference type="EMBL" id="BGZK01002692">
    <property type="protein sequence ID" value="GBP95863.1"/>
    <property type="molecule type" value="Genomic_DNA"/>
</dbReference>
<keyword evidence="7" id="KW-1185">Reference proteome</keyword>
<gene>
    <name evidence="6" type="primary">nit2</name>
    <name evidence="6" type="ORF">EVAR_70837_1</name>
</gene>
<reference evidence="6 7" key="1">
    <citation type="journal article" date="2019" name="Commun. Biol.">
        <title>The bagworm genome reveals a unique fibroin gene that provides high tensile strength.</title>
        <authorList>
            <person name="Kono N."/>
            <person name="Nakamura H."/>
            <person name="Ohtoshi R."/>
            <person name="Tomita M."/>
            <person name="Numata K."/>
            <person name="Arakawa K."/>
        </authorList>
    </citation>
    <scope>NUCLEOTIDE SEQUENCE [LARGE SCALE GENOMIC DNA]</scope>
</reference>
<dbReference type="GO" id="GO:0050152">
    <property type="term" value="F:omega-amidase activity"/>
    <property type="evidence" value="ECO:0007669"/>
    <property type="project" value="UniProtKB-EC"/>
</dbReference>
<protein>
    <recommendedName>
        <fullName evidence="2">omega-amidase</fullName>
        <ecNumber evidence="2">3.5.1.3</ecNumber>
    </recommendedName>
    <alternativeName>
        <fullName evidence="3">Nitrilase homolog 2</fullName>
    </alternativeName>
</protein>
<name>A0A4C2A944_EUMVA</name>
<dbReference type="STRING" id="151549.A0A4C2A944"/>
<proteinExistence type="predicted"/>
<accession>A0A4C2A944</accession>
<dbReference type="GO" id="GO:0006541">
    <property type="term" value="P:glutamine metabolic process"/>
    <property type="evidence" value="ECO:0007669"/>
    <property type="project" value="TreeGrafter"/>
</dbReference>
<dbReference type="PROSITE" id="PS50263">
    <property type="entry name" value="CN_HYDROLASE"/>
    <property type="match status" value="1"/>
</dbReference>
<dbReference type="SUPFAM" id="SSF56317">
    <property type="entry name" value="Carbon-nitrogen hydrolase"/>
    <property type="match status" value="1"/>
</dbReference>
<dbReference type="GO" id="GO:0006528">
    <property type="term" value="P:asparagine metabolic process"/>
    <property type="evidence" value="ECO:0007669"/>
    <property type="project" value="TreeGrafter"/>
</dbReference>
<dbReference type="PANTHER" id="PTHR23088:SF30">
    <property type="entry name" value="OMEGA-AMIDASE NIT2"/>
    <property type="match status" value="1"/>
</dbReference>
<dbReference type="Gene3D" id="3.60.110.10">
    <property type="entry name" value="Carbon-nitrogen hydrolase"/>
    <property type="match status" value="1"/>
</dbReference>
<comment type="catalytic activity">
    <reaction evidence="1">
        <text>2-oxoglutaramate + H2O = 2-oxoglutarate + NH4(+)</text>
        <dbReference type="Rhea" id="RHEA:32963"/>
        <dbReference type="ChEBI" id="CHEBI:15377"/>
        <dbReference type="ChEBI" id="CHEBI:16769"/>
        <dbReference type="ChEBI" id="CHEBI:16810"/>
        <dbReference type="ChEBI" id="CHEBI:28938"/>
        <dbReference type="EC" id="3.5.1.3"/>
    </reaction>
    <physiologicalReaction direction="left-to-right" evidence="1">
        <dbReference type="Rhea" id="RHEA:32964"/>
    </physiologicalReaction>
</comment>
<evidence type="ECO:0000313" key="7">
    <source>
        <dbReference type="Proteomes" id="UP000299102"/>
    </source>
</evidence>
<dbReference type="AlphaFoldDB" id="A0A4C2A944"/>
<evidence type="ECO:0000256" key="1">
    <source>
        <dbReference type="ARBA" id="ARBA00036637"/>
    </source>
</evidence>
<comment type="caution">
    <text evidence="6">The sequence shown here is derived from an EMBL/GenBank/DDBJ whole genome shotgun (WGS) entry which is preliminary data.</text>
</comment>
<dbReference type="Proteomes" id="UP000299102">
    <property type="component" value="Unassembled WGS sequence"/>
</dbReference>
<feature type="domain" description="CN hydrolase" evidence="5">
    <location>
        <begin position="1"/>
        <end position="68"/>
    </location>
</feature>
<dbReference type="Pfam" id="PF00795">
    <property type="entry name" value="CN_hydrolase"/>
    <property type="match status" value="1"/>
</dbReference>
<evidence type="ECO:0000313" key="6">
    <source>
        <dbReference type="EMBL" id="GBP95863.1"/>
    </source>
</evidence>
<dbReference type="GO" id="GO:0005739">
    <property type="term" value="C:mitochondrion"/>
    <property type="evidence" value="ECO:0007669"/>
    <property type="project" value="TreeGrafter"/>
</dbReference>
<dbReference type="OrthoDB" id="10250282at2759"/>
<evidence type="ECO:0000256" key="4">
    <source>
        <dbReference type="ARBA" id="ARBA00048745"/>
    </source>
</evidence>
<evidence type="ECO:0000256" key="3">
    <source>
        <dbReference type="ARBA" id="ARBA00041576"/>
    </source>
</evidence>
<dbReference type="InterPro" id="IPR036526">
    <property type="entry name" value="C-N_Hydrolase_sf"/>
</dbReference>
<dbReference type="GO" id="GO:0006107">
    <property type="term" value="P:oxaloacetate metabolic process"/>
    <property type="evidence" value="ECO:0007669"/>
    <property type="project" value="TreeGrafter"/>
</dbReference>
<organism evidence="6 7">
    <name type="scientific">Eumeta variegata</name>
    <name type="common">Bagworm moth</name>
    <name type="synonym">Eumeta japonica</name>
    <dbReference type="NCBI Taxonomy" id="151549"/>
    <lineage>
        <taxon>Eukaryota</taxon>
        <taxon>Metazoa</taxon>
        <taxon>Ecdysozoa</taxon>
        <taxon>Arthropoda</taxon>
        <taxon>Hexapoda</taxon>
        <taxon>Insecta</taxon>
        <taxon>Pterygota</taxon>
        <taxon>Neoptera</taxon>
        <taxon>Endopterygota</taxon>
        <taxon>Lepidoptera</taxon>
        <taxon>Glossata</taxon>
        <taxon>Ditrysia</taxon>
        <taxon>Tineoidea</taxon>
        <taxon>Psychidae</taxon>
        <taxon>Oiketicinae</taxon>
        <taxon>Eumeta</taxon>
    </lineage>
</organism>
<dbReference type="EC" id="3.5.1.3" evidence="2"/>
<sequence length="97" mass="10924">MTTGPLHWELLGRARAVDQQLWVALVSPARDTNADYVAWGHTTLINPWGTVVGELDEKPGTLISDIDLNTIAEMRAQIPIRKQKRTDLYETILKTNI</sequence>